<evidence type="ECO:0000256" key="3">
    <source>
        <dbReference type="ARBA" id="ARBA00023163"/>
    </source>
</evidence>
<evidence type="ECO:0000259" key="6">
    <source>
        <dbReference type="PROSITE" id="PS50043"/>
    </source>
</evidence>
<evidence type="ECO:0000256" key="1">
    <source>
        <dbReference type="ARBA" id="ARBA00023015"/>
    </source>
</evidence>
<reference evidence="7" key="1">
    <citation type="submission" date="2018-08" db="EMBL/GenBank/DDBJ databases">
        <title>Murine metabolic-syndrome-specific gut microbial biobank.</title>
        <authorList>
            <person name="Liu C."/>
        </authorList>
    </citation>
    <scope>NUCLEOTIDE SEQUENCE [LARGE SCALE GENOMIC DNA]</scope>
    <source>
        <strain evidence="7">Z82</strain>
    </source>
</reference>
<feature type="transmembrane region" description="Helical" evidence="5">
    <location>
        <begin position="379"/>
        <end position="400"/>
    </location>
</feature>
<sequence>MAPAKNKNRSDTPPESRGKSKTPVALLVATTGLFAYWNLFHELHRCFPSTDITFFSLTGGPLDGFLNCAVGPLGLATGSLIALALRRREAVMQGAFARKTLVPLLLLGAIPFATVGLGGPWGFVLASHLAISVLIVFPFVFLFSNVATLGRQTMLLVTVASLIVSKVYGSWVIPAVVAGVGFSAGFVAGAFPLVCSLMAWDKTELPASLAPACATGAGETVQGRKAWRPLITHLAFYGFGLGLFHSMLGVGFGLGGNVRRSVDCVGTVLAALFALGTLRNLTFEEELWQKIRGVVFPLSIIGFLLIPVTDAYVLSAALEEFGLSYYNVLFAMGCFLMMRNTVLSPTTIAAAGILFKSIGSFVGILLGAGLAMTDIAGNIQAVAIITIIVFSAFTLGTFWIGKDSELRKWWGLRRNYTAQQFRDQLIERKAAKLTHEHRLSQREQEILVKLAQGKRAQQISEECYISIYTVRNHTQNIYRKLGVHSFTELDALFAAIELSD</sequence>
<feature type="transmembrane region" description="Helical" evidence="5">
    <location>
        <begin position="179"/>
        <end position="200"/>
    </location>
</feature>
<dbReference type="Gene3D" id="1.10.10.10">
    <property type="entry name" value="Winged helix-like DNA-binding domain superfamily/Winged helix DNA-binding domain"/>
    <property type="match status" value="1"/>
</dbReference>
<dbReference type="SMART" id="SM00421">
    <property type="entry name" value="HTH_LUXR"/>
    <property type="match status" value="1"/>
</dbReference>
<dbReference type="AlphaFoldDB" id="A0A7C9JDJ6"/>
<feature type="transmembrane region" description="Helical" evidence="5">
    <location>
        <begin position="260"/>
        <end position="282"/>
    </location>
</feature>
<keyword evidence="5" id="KW-0812">Transmembrane</keyword>
<dbReference type="EMBL" id="QWKH01000006">
    <property type="protein sequence ID" value="NBI33774.1"/>
    <property type="molecule type" value="Genomic_DNA"/>
</dbReference>
<dbReference type="SUPFAM" id="SSF46894">
    <property type="entry name" value="C-terminal effector domain of the bipartite response regulators"/>
    <property type="match status" value="1"/>
</dbReference>
<dbReference type="PROSITE" id="PS00622">
    <property type="entry name" value="HTH_LUXR_1"/>
    <property type="match status" value="1"/>
</dbReference>
<dbReference type="InterPro" id="IPR016032">
    <property type="entry name" value="Sig_transdc_resp-reg_C-effctor"/>
</dbReference>
<gene>
    <name evidence="7" type="ORF">D1639_01730</name>
</gene>
<dbReference type="InterPro" id="IPR000792">
    <property type="entry name" value="Tscrpt_reg_LuxR_C"/>
</dbReference>
<feature type="transmembrane region" description="Helical" evidence="5">
    <location>
        <begin position="234"/>
        <end position="254"/>
    </location>
</feature>
<dbReference type="GO" id="GO:0006355">
    <property type="term" value="P:regulation of DNA-templated transcription"/>
    <property type="evidence" value="ECO:0007669"/>
    <property type="project" value="InterPro"/>
</dbReference>
<feature type="transmembrane region" description="Helical" evidence="5">
    <location>
        <begin position="294"/>
        <end position="318"/>
    </location>
</feature>
<feature type="transmembrane region" description="Helical" evidence="5">
    <location>
        <begin position="96"/>
        <end position="115"/>
    </location>
</feature>
<keyword evidence="5" id="KW-1133">Transmembrane helix</keyword>
<keyword evidence="3" id="KW-0804">Transcription</keyword>
<dbReference type="InterPro" id="IPR036388">
    <property type="entry name" value="WH-like_DNA-bd_sf"/>
</dbReference>
<feature type="domain" description="HTH luxR-type" evidence="6">
    <location>
        <begin position="432"/>
        <end position="497"/>
    </location>
</feature>
<keyword evidence="1" id="KW-0805">Transcription regulation</keyword>
<keyword evidence="2 7" id="KW-0238">DNA-binding</keyword>
<evidence type="ECO:0000256" key="4">
    <source>
        <dbReference type="SAM" id="MobiDB-lite"/>
    </source>
</evidence>
<protein>
    <submittedName>
        <fullName evidence="7">DNA-binding response regulator</fullName>
    </submittedName>
</protein>
<dbReference type="CDD" id="cd06170">
    <property type="entry name" value="LuxR_C_like"/>
    <property type="match status" value="1"/>
</dbReference>
<name>A0A7C9JDJ6_9BACT</name>
<comment type="caution">
    <text evidence="7">The sequence shown here is derived from an EMBL/GenBank/DDBJ whole genome shotgun (WGS) entry which is preliminary data.</text>
</comment>
<dbReference type="PANTHER" id="PTHR44688:SF16">
    <property type="entry name" value="DNA-BINDING TRANSCRIPTIONAL ACTIVATOR DEVR_DOSR"/>
    <property type="match status" value="1"/>
</dbReference>
<accession>A0A7C9JDJ6</accession>
<feature type="compositionally biased region" description="Basic and acidic residues" evidence="4">
    <location>
        <begin position="8"/>
        <end position="18"/>
    </location>
</feature>
<evidence type="ECO:0000256" key="2">
    <source>
        <dbReference type="ARBA" id="ARBA00023125"/>
    </source>
</evidence>
<dbReference type="PRINTS" id="PR00038">
    <property type="entry name" value="HTHLUXR"/>
</dbReference>
<dbReference type="Pfam" id="PF00196">
    <property type="entry name" value="GerE"/>
    <property type="match status" value="1"/>
</dbReference>
<keyword evidence="5" id="KW-0472">Membrane</keyword>
<proteinExistence type="predicted"/>
<feature type="region of interest" description="Disordered" evidence="4">
    <location>
        <begin position="1"/>
        <end position="22"/>
    </location>
</feature>
<feature type="transmembrane region" description="Helical" evidence="5">
    <location>
        <begin position="354"/>
        <end position="373"/>
    </location>
</feature>
<dbReference type="GO" id="GO:0003677">
    <property type="term" value="F:DNA binding"/>
    <property type="evidence" value="ECO:0007669"/>
    <property type="project" value="UniProtKB-KW"/>
</dbReference>
<evidence type="ECO:0000313" key="7">
    <source>
        <dbReference type="EMBL" id="NBI33774.1"/>
    </source>
</evidence>
<feature type="transmembrane region" description="Helical" evidence="5">
    <location>
        <begin position="64"/>
        <end position="84"/>
    </location>
</feature>
<evidence type="ECO:0000256" key="5">
    <source>
        <dbReference type="SAM" id="Phobius"/>
    </source>
</evidence>
<organism evidence="7">
    <name type="scientific">Muribaculaceae bacterium Z82</name>
    <dbReference type="NCBI Taxonomy" id="2304548"/>
    <lineage>
        <taxon>Bacteria</taxon>
        <taxon>Pseudomonadati</taxon>
        <taxon>Bacteroidota</taxon>
        <taxon>Bacteroidia</taxon>
        <taxon>Bacteroidales</taxon>
        <taxon>Muribaculaceae</taxon>
    </lineage>
</organism>
<dbReference type="PROSITE" id="PS50043">
    <property type="entry name" value="HTH_LUXR_2"/>
    <property type="match status" value="1"/>
</dbReference>
<feature type="transmembrane region" description="Helical" evidence="5">
    <location>
        <begin position="324"/>
        <end position="342"/>
    </location>
</feature>
<feature type="transmembrane region" description="Helical" evidence="5">
    <location>
        <begin position="21"/>
        <end position="39"/>
    </location>
</feature>
<feature type="transmembrane region" description="Helical" evidence="5">
    <location>
        <begin position="121"/>
        <end position="143"/>
    </location>
</feature>
<dbReference type="PANTHER" id="PTHR44688">
    <property type="entry name" value="DNA-BINDING TRANSCRIPTIONAL ACTIVATOR DEVR_DOSR"/>
    <property type="match status" value="1"/>
</dbReference>